<comment type="caution">
    <text evidence="2">The sequence shown here is derived from an EMBL/GenBank/DDBJ whole genome shotgun (WGS) entry which is preliminary data.</text>
</comment>
<dbReference type="InterPro" id="IPR016024">
    <property type="entry name" value="ARM-type_fold"/>
</dbReference>
<proteinExistence type="predicted"/>
<evidence type="ECO:0000313" key="3">
    <source>
        <dbReference type="Proteomes" id="UP001476247"/>
    </source>
</evidence>
<dbReference type="Proteomes" id="UP001476247">
    <property type="component" value="Unassembled WGS sequence"/>
</dbReference>
<gene>
    <name evidence="2" type="ORF">HPULCUR_007601</name>
</gene>
<accession>A0ABP9Y580</accession>
<reference evidence="2 3" key="1">
    <citation type="submission" date="2024-04" db="EMBL/GenBank/DDBJ databases">
        <title>genome sequences of Mucor flavus KT1a and Helicostylum pulchrum KT1b strains isolation_sourced from the surface of a dry-aged beef.</title>
        <authorList>
            <person name="Toyotome T."/>
            <person name="Hosono M."/>
            <person name="Torimaru M."/>
            <person name="Fukuda K."/>
            <person name="Mikami N."/>
        </authorList>
    </citation>
    <scope>NUCLEOTIDE SEQUENCE [LARGE SCALE GENOMIC DNA]</scope>
    <source>
        <strain evidence="2 3">KT1b</strain>
    </source>
</reference>
<evidence type="ECO:0000313" key="2">
    <source>
        <dbReference type="EMBL" id="GAA5802140.1"/>
    </source>
</evidence>
<protein>
    <submittedName>
        <fullName evidence="2">Uncharacterized protein</fullName>
    </submittedName>
</protein>
<name>A0ABP9Y580_9FUNG</name>
<sequence>MSTNKLNKKLIKNAKNRELLYAEAQEKAISEQRKALKKDRDTTTSVSVLKFLIKKHLEEAYLFESSLIKSYSECDYVVKFWGPLVEKAFKNSSIIPHWGDTIPGSLLSLGVKMKMDLRLIAINNSKLQDHGYGEVAKECSTPKYFKDKRKTVVASKALLNSVINKNAINQEKDCVYIPYLIAMGFEMHLCIVFLKSNSFYITKKVKTISFPSNLNNFAKESIEVANGLLDLVAICEAIKKQACRGKKRKCIDDCISNTTVKQKEYGTSKVVWDNVEEDELEDEVNDNEDDDDDENDDDDEDDDDDEGQEDVNDENDEENNDDEGDSD</sequence>
<dbReference type="EMBL" id="BAABUJ010000021">
    <property type="protein sequence ID" value="GAA5802140.1"/>
    <property type="molecule type" value="Genomic_DNA"/>
</dbReference>
<organism evidence="2 3">
    <name type="scientific">Helicostylum pulchrum</name>
    <dbReference type="NCBI Taxonomy" id="562976"/>
    <lineage>
        <taxon>Eukaryota</taxon>
        <taxon>Fungi</taxon>
        <taxon>Fungi incertae sedis</taxon>
        <taxon>Mucoromycota</taxon>
        <taxon>Mucoromycotina</taxon>
        <taxon>Mucoromycetes</taxon>
        <taxon>Mucorales</taxon>
        <taxon>Mucorineae</taxon>
        <taxon>Mucoraceae</taxon>
        <taxon>Helicostylum</taxon>
    </lineage>
</organism>
<feature type="region of interest" description="Disordered" evidence="1">
    <location>
        <begin position="274"/>
        <end position="327"/>
    </location>
</feature>
<evidence type="ECO:0000256" key="1">
    <source>
        <dbReference type="SAM" id="MobiDB-lite"/>
    </source>
</evidence>
<dbReference type="SUPFAM" id="SSF48371">
    <property type="entry name" value="ARM repeat"/>
    <property type="match status" value="1"/>
</dbReference>
<keyword evidence="3" id="KW-1185">Reference proteome</keyword>